<organism evidence="1 2">
    <name type="scientific">Porites evermanni</name>
    <dbReference type="NCBI Taxonomy" id="104178"/>
    <lineage>
        <taxon>Eukaryota</taxon>
        <taxon>Metazoa</taxon>
        <taxon>Cnidaria</taxon>
        <taxon>Anthozoa</taxon>
        <taxon>Hexacorallia</taxon>
        <taxon>Scleractinia</taxon>
        <taxon>Fungiina</taxon>
        <taxon>Poritidae</taxon>
        <taxon>Porites</taxon>
    </lineage>
</organism>
<accession>A0ABN8RB72</accession>
<sequence length="135" mass="15439">MYAYHPVEAISLGKLPENDRQEVLLDVRAALESIGVTTAKEFLIYTFVTTRHDSEKFERGYYEMYTSENDQQYKKYMNVATGPGITTIDSANLWFPMGDGKFKITLIHASSKKTSIKNPHAAEQWSDVFLTGYRN</sequence>
<proteinExistence type="predicted"/>
<reference evidence="1 2" key="1">
    <citation type="submission" date="2022-05" db="EMBL/GenBank/DDBJ databases">
        <authorList>
            <consortium name="Genoscope - CEA"/>
            <person name="William W."/>
        </authorList>
    </citation>
    <scope>NUCLEOTIDE SEQUENCE [LARGE SCALE GENOMIC DNA]</scope>
</reference>
<evidence type="ECO:0000313" key="2">
    <source>
        <dbReference type="Proteomes" id="UP001159427"/>
    </source>
</evidence>
<gene>
    <name evidence="1" type="ORF">PEVE_00010514</name>
</gene>
<name>A0ABN8RB72_9CNID</name>
<dbReference type="EMBL" id="CALNXI010001742">
    <property type="protein sequence ID" value="CAH3176138.1"/>
    <property type="molecule type" value="Genomic_DNA"/>
</dbReference>
<protein>
    <submittedName>
        <fullName evidence="1">Uncharacterized protein</fullName>
    </submittedName>
</protein>
<dbReference type="Proteomes" id="UP001159427">
    <property type="component" value="Unassembled WGS sequence"/>
</dbReference>
<comment type="caution">
    <text evidence="1">The sequence shown here is derived from an EMBL/GenBank/DDBJ whole genome shotgun (WGS) entry which is preliminary data.</text>
</comment>
<keyword evidence="2" id="KW-1185">Reference proteome</keyword>
<evidence type="ECO:0000313" key="1">
    <source>
        <dbReference type="EMBL" id="CAH3176138.1"/>
    </source>
</evidence>